<comment type="caution">
    <text evidence="2">The sequence shown here is derived from an EMBL/GenBank/DDBJ whole genome shotgun (WGS) entry which is preliminary data.</text>
</comment>
<dbReference type="GO" id="GO:0009166">
    <property type="term" value="P:nucleotide catabolic process"/>
    <property type="evidence" value="ECO:0007669"/>
    <property type="project" value="InterPro"/>
</dbReference>
<protein>
    <recommendedName>
        <fullName evidence="1">Calcineurin-like phosphoesterase domain-containing protein</fullName>
    </recommendedName>
</protein>
<organism evidence="2">
    <name type="scientific">mine drainage metagenome</name>
    <dbReference type="NCBI Taxonomy" id="410659"/>
    <lineage>
        <taxon>unclassified sequences</taxon>
        <taxon>metagenomes</taxon>
        <taxon>ecological metagenomes</taxon>
    </lineage>
</organism>
<dbReference type="PANTHER" id="PTHR11575">
    <property type="entry name" value="5'-NUCLEOTIDASE-RELATED"/>
    <property type="match status" value="1"/>
</dbReference>
<dbReference type="InterPro" id="IPR004843">
    <property type="entry name" value="Calcineurin-like_PHP"/>
</dbReference>
<dbReference type="SUPFAM" id="SSF56300">
    <property type="entry name" value="Metallo-dependent phosphatases"/>
    <property type="match status" value="1"/>
</dbReference>
<dbReference type="PRINTS" id="PR01607">
    <property type="entry name" value="APYRASEFAMLY"/>
</dbReference>
<evidence type="ECO:0000259" key="1">
    <source>
        <dbReference type="Pfam" id="PF00149"/>
    </source>
</evidence>
<name>E6Q3K2_9ZZZZ</name>
<dbReference type="PANTHER" id="PTHR11575:SF24">
    <property type="entry name" value="5'-NUCLEOTIDASE"/>
    <property type="match status" value="1"/>
</dbReference>
<sequence>MMRIYHTSDMHDRHGFAPRLKELRERAPGLLVDCGDSLRGSQTIFHRNEPIVAEIDAAKYDLQAMGNREFHYLFGAVRARAAMMKHPLLCSNLVDTKGRELPFISEYVAPLEMPTHFLGLLVTQYPQGSPWERIFGWRFLDPIEVVRRYAERLPIGEPLIVLSHLGLSMDRRLAAAVERIDLVLGGHSHDTLFAPEYVGDVPIVHAGPYARYVSRSELEYDENARRLRVRDFELMPLLDGPA</sequence>
<dbReference type="InterPro" id="IPR029052">
    <property type="entry name" value="Metallo-depent_PP-like"/>
</dbReference>
<feature type="domain" description="Calcineurin-like phosphoesterase" evidence="1">
    <location>
        <begin position="2"/>
        <end position="189"/>
    </location>
</feature>
<evidence type="ECO:0000313" key="2">
    <source>
        <dbReference type="EMBL" id="CBI01763.1"/>
    </source>
</evidence>
<dbReference type="EMBL" id="CABO01000024">
    <property type="protein sequence ID" value="CBI01763.1"/>
    <property type="molecule type" value="Genomic_DNA"/>
</dbReference>
<accession>E6Q3K2</accession>
<dbReference type="GO" id="GO:0016787">
    <property type="term" value="F:hydrolase activity"/>
    <property type="evidence" value="ECO:0007669"/>
    <property type="project" value="InterPro"/>
</dbReference>
<dbReference type="AlphaFoldDB" id="E6Q3K2"/>
<dbReference type="Gene3D" id="3.60.21.10">
    <property type="match status" value="1"/>
</dbReference>
<dbReference type="InterPro" id="IPR006179">
    <property type="entry name" value="5_nucleotidase/apyrase"/>
</dbReference>
<dbReference type="Pfam" id="PF00149">
    <property type="entry name" value="Metallophos"/>
    <property type="match status" value="1"/>
</dbReference>
<reference evidence="2" key="1">
    <citation type="submission" date="2009-10" db="EMBL/GenBank/DDBJ databases">
        <title>Diversity of trophic interactions inside an arsenic-rich microbial ecosystem.</title>
        <authorList>
            <person name="Bertin P.N."/>
            <person name="Heinrich-Salmeron A."/>
            <person name="Pelletier E."/>
            <person name="Goulhen-Chollet F."/>
            <person name="Arsene-Ploetze F."/>
            <person name="Gallien S."/>
            <person name="Calteau A."/>
            <person name="Vallenet D."/>
            <person name="Casiot C."/>
            <person name="Chane-Woon-Ming B."/>
            <person name="Giloteaux L."/>
            <person name="Barakat M."/>
            <person name="Bonnefoy V."/>
            <person name="Bruneel O."/>
            <person name="Chandler M."/>
            <person name="Cleiss J."/>
            <person name="Duran R."/>
            <person name="Elbaz-Poulichet F."/>
            <person name="Fonknechten N."/>
            <person name="Lauga B."/>
            <person name="Mornico D."/>
            <person name="Ortet P."/>
            <person name="Schaeffer C."/>
            <person name="Siguier P."/>
            <person name="Alexander Thil Smith A."/>
            <person name="Van Dorsselaer A."/>
            <person name="Weissenbach J."/>
            <person name="Medigue C."/>
            <person name="Le Paslier D."/>
        </authorList>
    </citation>
    <scope>NUCLEOTIDE SEQUENCE</scope>
</reference>
<proteinExistence type="predicted"/>
<gene>
    <name evidence="2" type="ORF">CARN4_0754</name>
</gene>